<dbReference type="PANTHER" id="PTHR33116:SF78">
    <property type="entry name" value="OS12G0587133 PROTEIN"/>
    <property type="match status" value="1"/>
</dbReference>
<keyword evidence="3" id="KW-1185">Reference proteome</keyword>
<dbReference type="InterPro" id="IPR012337">
    <property type="entry name" value="RNaseH-like_sf"/>
</dbReference>
<dbReference type="Pfam" id="PF13966">
    <property type="entry name" value="zf-RVT"/>
    <property type="match status" value="1"/>
</dbReference>
<protein>
    <recommendedName>
        <fullName evidence="1">RNase H type-1 domain-containing protein</fullName>
    </recommendedName>
</protein>
<comment type="caution">
    <text evidence="2">The sequence shown here is derived from an EMBL/GenBank/DDBJ whole genome shotgun (WGS) entry which is preliminary data.</text>
</comment>
<dbReference type="EMBL" id="CACVBM020001540">
    <property type="protein sequence ID" value="CAA7053605.1"/>
    <property type="molecule type" value="Genomic_DNA"/>
</dbReference>
<feature type="domain" description="RNase H type-1" evidence="1">
    <location>
        <begin position="419"/>
        <end position="549"/>
    </location>
</feature>
<dbReference type="OrthoDB" id="1436347at2759"/>
<dbReference type="CDD" id="cd06222">
    <property type="entry name" value="RNase_H_like"/>
    <property type="match status" value="1"/>
</dbReference>
<reference evidence="2" key="1">
    <citation type="submission" date="2020-01" db="EMBL/GenBank/DDBJ databases">
        <authorList>
            <person name="Mishra B."/>
        </authorList>
    </citation>
    <scope>NUCLEOTIDE SEQUENCE [LARGE SCALE GENOMIC DNA]</scope>
</reference>
<dbReference type="AlphaFoldDB" id="A0A6D2KGG2"/>
<evidence type="ECO:0000259" key="1">
    <source>
        <dbReference type="PROSITE" id="PS50879"/>
    </source>
</evidence>
<dbReference type="GO" id="GO:0004523">
    <property type="term" value="F:RNA-DNA hybrid ribonuclease activity"/>
    <property type="evidence" value="ECO:0007669"/>
    <property type="project" value="InterPro"/>
</dbReference>
<proteinExistence type="predicted"/>
<dbReference type="Gene3D" id="3.30.420.10">
    <property type="entry name" value="Ribonuclease H-like superfamily/Ribonuclease H"/>
    <property type="match status" value="1"/>
</dbReference>
<gene>
    <name evidence="2" type="ORF">MERR_LOCUS40841</name>
</gene>
<evidence type="ECO:0000313" key="3">
    <source>
        <dbReference type="Proteomes" id="UP000467841"/>
    </source>
</evidence>
<dbReference type="Proteomes" id="UP000467841">
    <property type="component" value="Unassembled WGS sequence"/>
</dbReference>
<dbReference type="SUPFAM" id="SSF53098">
    <property type="entry name" value="Ribonuclease H-like"/>
    <property type="match status" value="1"/>
</dbReference>
<dbReference type="PANTHER" id="PTHR33116">
    <property type="entry name" value="REVERSE TRANSCRIPTASE ZINC-BINDING DOMAIN-CONTAINING PROTEIN-RELATED-RELATED"/>
    <property type="match status" value="1"/>
</dbReference>
<name>A0A6D2KGG2_9BRAS</name>
<accession>A0A6D2KGG2</accession>
<evidence type="ECO:0000313" key="2">
    <source>
        <dbReference type="EMBL" id="CAA7053605.1"/>
    </source>
</evidence>
<dbReference type="GO" id="GO:0003676">
    <property type="term" value="F:nucleic acid binding"/>
    <property type="evidence" value="ECO:0007669"/>
    <property type="project" value="InterPro"/>
</dbReference>
<dbReference type="InterPro" id="IPR026960">
    <property type="entry name" value="RVT-Znf"/>
</dbReference>
<dbReference type="InterPro" id="IPR044730">
    <property type="entry name" value="RNase_H-like_dom_plant"/>
</dbReference>
<dbReference type="Pfam" id="PF13456">
    <property type="entry name" value="RVT_3"/>
    <property type="match status" value="1"/>
</dbReference>
<dbReference type="PROSITE" id="PS50879">
    <property type="entry name" value="RNASE_H_1"/>
    <property type="match status" value="1"/>
</dbReference>
<dbReference type="InterPro" id="IPR002156">
    <property type="entry name" value="RNaseH_domain"/>
</dbReference>
<dbReference type="InterPro" id="IPR036397">
    <property type="entry name" value="RNaseH_sf"/>
</dbReference>
<organism evidence="2 3">
    <name type="scientific">Microthlaspi erraticum</name>
    <dbReference type="NCBI Taxonomy" id="1685480"/>
    <lineage>
        <taxon>Eukaryota</taxon>
        <taxon>Viridiplantae</taxon>
        <taxon>Streptophyta</taxon>
        <taxon>Embryophyta</taxon>
        <taxon>Tracheophyta</taxon>
        <taxon>Spermatophyta</taxon>
        <taxon>Magnoliopsida</taxon>
        <taxon>eudicotyledons</taxon>
        <taxon>Gunneridae</taxon>
        <taxon>Pentapetalae</taxon>
        <taxon>rosids</taxon>
        <taxon>malvids</taxon>
        <taxon>Brassicales</taxon>
        <taxon>Brassicaceae</taxon>
        <taxon>Coluteocarpeae</taxon>
        <taxon>Microthlaspi</taxon>
    </lineage>
</organism>
<sequence>MPVLQKRMNKDTFGEVLARVSARLTGWKSCVLSMAGRLTLTKAVLSSIPVHSMSSVMLPKSTLSGLDKISRSFMWGSSVEKRKPHLLSWKRVCRPKREGGLGIRCSKDMILALVAKVGWRFLQDDHSLWARVVRKKYKVGDFHEQSWLIPKSTWSVLWRGVVRGLKEVIWPGHRWVVGDGSKIKFWLDTWLTDKPLKHLAIEEIPVVLDQVTGASDRISWKGSASGEFSVSSAYALITRDELPQQDMASFFYRVWQVAAPERVRLFLWLTSHQVLMTNVERKRRHLSDSEICTVCKGGFETILHVLRDCPAMASIWERIVPRRKRQDFFQSSLLVWLYENLQSGVTVDNIPWSTSFAMAVWWGWKWRCGNVFGENQRCRDRVQFVRELVAEVWKANKITRGNTGPKLRTERQIGWEAPAAHWFKLNTNGASHGNPGLATAGGVLRDGNGRWCSGFSLNIGRCSAPLAELWGAYYGLVMAWEKKILRLVLEVDSELVVGFLVRGIQDSHPLSFLVLLCHGFLSKDWSVRVTHVFCEANRLADGLATYAFSLPLGFHLLDVVPPSLELVRWEDEIGITRPRDVVL</sequence>